<keyword evidence="5 12" id="KW-0418">Kinase</keyword>
<dbReference type="InterPro" id="IPR025669">
    <property type="entry name" value="AAA_dom"/>
</dbReference>
<keyword evidence="10" id="KW-0812">Transmembrane</keyword>
<dbReference type="SUPFAM" id="SSF52540">
    <property type="entry name" value="P-loop containing nucleoside triphosphate hydrolases"/>
    <property type="match status" value="1"/>
</dbReference>
<evidence type="ECO:0000256" key="10">
    <source>
        <dbReference type="SAM" id="Phobius"/>
    </source>
</evidence>
<name>A0A7X0TNH3_9LIST</name>
<evidence type="ECO:0000256" key="9">
    <source>
        <dbReference type="SAM" id="Coils"/>
    </source>
</evidence>
<dbReference type="Pfam" id="PF13614">
    <property type="entry name" value="AAA_31"/>
    <property type="match status" value="1"/>
</dbReference>
<dbReference type="GO" id="GO:0005886">
    <property type="term" value="C:plasma membrane"/>
    <property type="evidence" value="ECO:0007669"/>
    <property type="project" value="TreeGrafter"/>
</dbReference>
<comment type="caution">
    <text evidence="12">The sequence shown here is derived from an EMBL/GenBank/DDBJ whole genome shotgun (WGS) entry which is preliminary data.</text>
</comment>
<accession>A0A7X0TNH3</accession>
<dbReference type="PANTHER" id="PTHR32309:SF13">
    <property type="entry name" value="FERRIC ENTEROBACTIN TRANSPORT PROTEIN FEPE"/>
    <property type="match status" value="1"/>
</dbReference>
<evidence type="ECO:0000313" key="13">
    <source>
        <dbReference type="Proteomes" id="UP000532866"/>
    </source>
</evidence>
<keyword evidence="7" id="KW-0829">Tyrosine-protein kinase</keyword>
<dbReference type="AlphaFoldDB" id="A0A7X0TNH3"/>
<evidence type="ECO:0000256" key="8">
    <source>
        <dbReference type="ARBA" id="ARBA00051245"/>
    </source>
</evidence>
<evidence type="ECO:0000256" key="7">
    <source>
        <dbReference type="ARBA" id="ARBA00023137"/>
    </source>
</evidence>
<sequence length="445" mass="49682">MERKISFSSLLQIFKKYYLLIAIAVVVSVIGTYLFTTQVIKPMYSASAWAIVKIENKANSNNSSEDIQRLNTYKTIATSTVVLENVKKELHLENRQNLQDQIKVLNDNSSQALQITVEDSDNKEAVAIANSTAESLKKEVKHIWGEDNIQIISPAQLKDSQTPISPNLKVNLFLAVIVGLIMSLIIIFSLEMIQSPLRTDEDFEAVTPIPVVGHIIKFQKNSKRDNNRKLITRHVARSSLYKQAAEGFRVFCANLLFISQKNNLQVFTFTSVRSGEGKSTSIANTAAFLGLKGFKVLVIDADLRLPKQHGIWNVPNVSGLTDMLGRAVSYEKCVARTSEENVAFIPSGILARDPSDLLTEQKIQDIFRWAKERYDFVLVDTPPAFISDTVFCAKESDGTIIVVESGKTTKQNFVKTLSNLSAVDISVYGILQNKVKMKGQSSYYM</sequence>
<dbReference type="EMBL" id="JAAROL010000004">
    <property type="protein sequence ID" value="MBC1332470.1"/>
    <property type="molecule type" value="Genomic_DNA"/>
</dbReference>
<evidence type="ECO:0000259" key="11">
    <source>
        <dbReference type="Pfam" id="PF13614"/>
    </source>
</evidence>
<keyword evidence="10" id="KW-0472">Membrane</keyword>
<evidence type="ECO:0000256" key="5">
    <source>
        <dbReference type="ARBA" id="ARBA00022777"/>
    </source>
</evidence>
<dbReference type="PANTHER" id="PTHR32309">
    <property type="entry name" value="TYROSINE-PROTEIN KINASE"/>
    <property type="match status" value="1"/>
</dbReference>
<evidence type="ECO:0000256" key="2">
    <source>
        <dbReference type="ARBA" id="ARBA00011903"/>
    </source>
</evidence>
<comment type="similarity">
    <text evidence="1">Belongs to the CpsD/CapB family.</text>
</comment>
<feature type="domain" description="AAA" evidence="11">
    <location>
        <begin position="267"/>
        <end position="411"/>
    </location>
</feature>
<keyword evidence="10" id="KW-1133">Transmembrane helix</keyword>
<evidence type="ECO:0000313" key="12">
    <source>
        <dbReference type="EMBL" id="MBC1332470.1"/>
    </source>
</evidence>
<dbReference type="RefSeq" id="WP_185374189.1">
    <property type="nucleotide sequence ID" value="NZ_JAARNB010000004.1"/>
</dbReference>
<feature type="transmembrane region" description="Helical" evidence="10">
    <location>
        <begin position="170"/>
        <end position="190"/>
    </location>
</feature>
<organism evidence="12 13">
    <name type="scientific">Listeria booriae</name>
    <dbReference type="NCBI Taxonomy" id="1552123"/>
    <lineage>
        <taxon>Bacteria</taxon>
        <taxon>Bacillati</taxon>
        <taxon>Bacillota</taxon>
        <taxon>Bacilli</taxon>
        <taxon>Bacillales</taxon>
        <taxon>Listeriaceae</taxon>
        <taxon>Listeria</taxon>
    </lineage>
</organism>
<gene>
    <name evidence="12" type="ORF">HB759_11045</name>
</gene>
<protein>
    <recommendedName>
        <fullName evidence="2">non-specific protein-tyrosine kinase</fullName>
        <ecNumber evidence="2">2.7.10.2</ecNumber>
    </recommendedName>
</protein>
<evidence type="ECO:0000256" key="4">
    <source>
        <dbReference type="ARBA" id="ARBA00022741"/>
    </source>
</evidence>
<evidence type="ECO:0000256" key="3">
    <source>
        <dbReference type="ARBA" id="ARBA00022679"/>
    </source>
</evidence>
<dbReference type="EC" id="2.7.10.2" evidence="2"/>
<dbReference type="Proteomes" id="UP000532866">
    <property type="component" value="Unassembled WGS sequence"/>
</dbReference>
<dbReference type="InterPro" id="IPR027417">
    <property type="entry name" value="P-loop_NTPase"/>
</dbReference>
<dbReference type="InterPro" id="IPR005702">
    <property type="entry name" value="Wzc-like_C"/>
</dbReference>
<keyword evidence="3 12" id="KW-0808">Transferase</keyword>
<dbReference type="InterPro" id="IPR050445">
    <property type="entry name" value="Bact_polysacc_biosynth/exp"/>
</dbReference>
<proteinExistence type="inferred from homology"/>
<comment type="catalytic activity">
    <reaction evidence="8">
        <text>L-tyrosyl-[protein] + ATP = O-phospho-L-tyrosyl-[protein] + ADP + H(+)</text>
        <dbReference type="Rhea" id="RHEA:10596"/>
        <dbReference type="Rhea" id="RHEA-COMP:10136"/>
        <dbReference type="Rhea" id="RHEA-COMP:20101"/>
        <dbReference type="ChEBI" id="CHEBI:15378"/>
        <dbReference type="ChEBI" id="CHEBI:30616"/>
        <dbReference type="ChEBI" id="CHEBI:46858"/>
        <dbReference type="ChEBI" id="CHEBI:61978"/>
        <dbReference type="ChEBI" id="CHEBI:456216"/>
        <dbReference type="EC" id="2.7.10.2"/>
    </reaction>
</comment>
<dbReference type="GO" id="GO:0005524">
    <property type="term" value="F:ATP binding"/>
    <property type="evidence" value="ECO:0007669"/>
    <property type="project" value="UniProtKB-KW"/>
</dbReference>
<keyword evidence="9" id="KW-0175">Coiled coil</keyword>
<keyword evidence="4" id="KW-0547">Nucleotide-binding</keyword>
<evidence type="ECO:0000256" key="1">
    <source>
        <dbReference type="ARBA" id="ARBA00007316"/>
    </source>
</evidence>
<evidence type="ECO:0000256" key="6">
    <source>
        <dbReference type="ARBA" id="ARBA00022840"/>
    </source>
</evidence>
<dbReference type="CDD" id="cd05387">
    <property type="entry name" value="BY-kinase"/>
    <property type="match status" value="1"/>
</dbReference>
<feature type="transmembrane region" description="Helical" evidence="10">
    <location>
        <begin position="17"/>
        <end position="35"/>
    </location>
</feature>
<reference evidence="12 13" key="1">
    <citation type="submission" date="2020-03" db="EMBL/GenBank/DDBJ databases">
        <title>Soil Listeria distribution.</title>
        <authorList>
            <person name="Liao J."/>
            <person name="Wiedmann M."/>
        </authorList>
    </citation>
    <scope>NUCLEOTIDE SEQUENCE [LARGE SCALE GENOMIC DNA]</scope>
    <source>
        <strain evidence="12 13">FSL L7-1833</strain>
    </source>
</reference>
<feature type="coiled-coil region" evidence="9">
    <location>
        <begin position="88"/>
        <end position="115"/>
    </location>
</feature>
<dbReference type="GO" id="GO:0004715">
    <property type="term" value="F:non-membrane spanning protein tyrosine kinase activity"/>
    <property type="evidence" value="ECO:0007669"/>
    <property type="project" value="UniProtKB-EC"/>
</dbReference>
<dbReference type="NCBIfam" id="TIGR01007">
    <property type="entry name" value="eps_fam"/>
    <property type="match status" value="1"/>
</dbReference>
<dbReference type="Gene3D" id="3.40.50.300">
    <property type="entry name" value="P-loop containing nucleotide triphosphate hydrolases"/>
    <property type="match status" value="1"/>
</dbReference>
<keyword evidence="6" id="KW-0067">ATP-binding</keyword>